<proteinExistence type="predicted"/>
<dbReference type="InterPro" id="IPR036706">
    <property type="entry name" value="VOMI_sf"/>
</dbReference>
<dbReference type="SUPFAM" id="SSF51092">
    <property type="entry name" value="Vitelline membrane outer protein-I (VMO-I)"/>
    <property type="match status" value="1"/>
</dbReference>
<dbReference type="Gene3D" id="2.100.10.20">
    <property type="entry name" value="Vitelline membrane outer layer protein I (VOMI)"/>
    <property type="match status" value="1"/>
</dbReference>
<dbReference type="EMBL" id="JARKIK010003607">
    <property type="protein sequence ID" value="KAK8718925.1"/>
    <property type="molecule type" value="Genomic_DNA"/>
</dbReference>
<keyword evidence="3" id="KW-1185">Reference proteome</keyword>
<evidence type="ECO:0000313" key="3">
    <source>
        <dbReference type="Proteomes" id="UP001445076"/>
    </source>
</evidence>
<gene>
    <name evidence="2" type="ORF">OTU49_014361</name>
</gene>
<dbReference type="Proteomes" id="UP001445076">
    <property type="component" value="Unassembled WGS sequence"/>
</dbReference>
<dbReference type="Pfam" id="PF03762">
    <property type="entry name" value="VOMI"/>
    <property type="match status" value="1"/>
</dbReference>
<reference evidence="2 3" key="1">
    <citation type="journal article" date="2024" name="BMC Genomics">
        <title>Genome assembly of redclaw crayfish (Cherax quadricarinatus) provides insights into its immune adaptation and hypoxia tolerance.</title>
        <authorList>
            <person name="Liu Z."/>
            <person name="Zheng J."/>
            <person name="Li H."/>
            <person name="Fang K."/>
            <person name="Wang S."/>
            <person name="He J."/>
            <person name="Zhou D."/>
            <person name="Weng S."/>
            <person name="Chi M."/>
            <person name="Gu Z."/>
            <person name="He J."/>
            <person name="Li F."/>
            <person name="Wang M."/>
        </authorList>
    </citation>
    <scope>NUCLEOTIDE SEQUENCE [LARGE SCALE GENOMIC DNA]</scope>
    <source>
        <strain evidence="2">ZL_2023a</strain>
    </source>
</reference>
<dbReference type="GO" id="GO:0005615">
    <property type="term" value="C:extracellular space"/>
    <property type="evidence" value="ECO:0007669"/>
    <property type="project" value="TreeGrafter"/>
</dbReference>
<dbReference type="InterPro" id="IPR005515">
    <property type="entry name" value="VOMI"/>
</dbReference>
<comment type="caution">
    <text evidence="2">The sequence shown here is derived from an EMBL/GenBank/DDBJ whole genome shotgun (WGS) entry which is preliminary data.</text>
</comment>
<feature type="non-terminal residue" evidence="2">
    <location>
        <position position="1"/>
    </location>
</feature>
<dbReference type="PANTHER" id="PTHR18841:SF0">
    <property type="entry name" value="VITELLINE MEMBRANE OUTER LAYER 1 HOMOLOG A-RELATED"/>
    <property type="match status" value="1"/>
</dbReference>
<sequence length="216" mass="23442">SSMALIWLLVVVPYLLAGVVAGRGTKQPKEDTHFPLALDWAMNWGEWGPQAFCPQGTYAYAFELKVESEAAIDDTSMNGIMLYCRAPQDVGHDGVKPKVGTLEFTVTSTVQKWGDWQGKRECPEGFLTGVMMKSEAKQGILDDTAANDLEMQCNWSDFTINGGGNPWGTWSSYTTCPQGWAICGIETKVAAASAMDDTALNNVIMYCCDAAASLNS</sequence>
<name>A0AAW0VQP4_CHEQU</name>
<feature type="chain" id="PRO_5043866906" description="Vitelline membrane outer layer protein 1" evidence="1">
    <location>
        <begin position="18"/>
        <end position="216"/>
    </location>
</feature>
<evidence type="ECO:0000313" key="2">
    <source>
        <dbReference type="EMBL" id="KAK8718925.1"/>
    </source>
</evidence>
<feature type="signal peptide" evidence="1">
    <location>
        <begin position="1"/>
        <end position="17"/>
    </location>
</feature>
<dbReference type="AlphaFoldDB" id="A0AAW0VQP4"/>
<evidence type="ECO:0008006" key="4">
    <source>
        <dbReference type="Google" id="ProtNLM"/>
    </source>
</evidence>
<protein>
    <recommendedName>
        <fullName evidence="4">Vitelline membrane outer layer protein 1</fullName>
    </recommendedName>
</protein>
<accession>A0AAW0VQP4</accession>
<organism evidence="2 3">
    <name type="scientific">Cherax quadricarinatus</name>
    <name type="common">Australian red claw crayfish</name>
    <dbReference type="NCBI Taxonomy" id="27406"/>
    <lineage>
        <taxon>Eukaryota</taxon>
        <taxon>Metazoa</taxon>
        <taxon>Ecdysozoa</taxon>
        <taxon>Arthropoda</taxon>
        <taxon>Crustacea</taxon>
        <taxon>Multicrustacea</taxon>
        <taxon>Malacostraca</taxon>
        <taxon>Eumalacostraca</taxon>
        <taxon>Eucarida</taxon>
        <taxon>Decapoda</taxon>
        <taxon>Pleocyemata</taxon>
        <taxon>Astacidea</taxon>
        <taxon>Parastacoidea</taxon>
        <taxon>Parastacidae</taxon>
        <taxon>Cherax</taxon>
    </lineage>
</organism>
<dbReference type="PANTHER" id="PTHR18841">
    <property type="entry name" value="VITELLINE MEMBRANE OUTER LAYER PROTEIN I-RELATED"/>
    <property type="match status" value="1"/>
</dbReference>
<keyword evidence="1" id="KW-0732">Signal</keyword>
<evidence type="ECO:0000256" key="1">
    <source>
        <dbReference type="SAM" id="SignalP"/>
    </source>
</evidence>